<proteinExistence type="predicted"/>
<dbReference type="GO" id="GO:0003677">
    <property type="term" value="F:DNA binding"/>
    <property type="evidence" value="ECO:0007669"/>
    <property type="project" value="InterPro"/>
</dbReference>
<dbReference type="GO" id="GO:0015074">
    <property type="term" value="P:DNA integration"/>
    <property type="evidence" value="ECO:0007669"/>
    <property type="project" value="UniProtKB-KW"/>
</dbReference>
<dbReference type="Pfam" id="PF20172">
    <property type="entry name" value="DUF6538"/>
    <property type="match status" value="1"/>
</dbReference>
<dbReference type="PROSITE" id="PS51898">
    <property type="entry name" value="TYR_RECOMBINASE"/>
    <property type="match status" value="1"/>
</dbReference>
<keyword evidence="1" id="KW-0229">DNA integration</keyword>
<keyword evidence="5" id="KW-1185">Reference proteome</keyword>
<dbReference type="InterPro" id="IPR011010">
    <property type="entry name" value="DNA_brk_join_enz"/>
</dbReference>
<dbReference type="EMBL" id="SLXL01000001">
    <property type="protein sequence ID" value="TCP27773.1"/>
    <property type="molecule type" value="Genomic_DNA"/>
</dbReference>
<organism evidence="4 5">
    <name type="scientific">Rhodovulum adriaticum</name>
    <name type="common">Rhodopseudomonas adriatica</name>
    <dbReference type="NCBI Taxonomy" id="35804"/>
    <lineage>
        <taxon>Bacteria</taxon>
        <taxon>Pseudomonadati</taxon>
        <taxon>Pseudomonadota</taxon>
        <taxon>Alphaproteobacteria</taxon>
        <taxon>Rhodobacterales</taxon>
        <taxon>Paracoccaceae</taxon>
        <taxon>Rhodovulum</taxon>
    </lineage>
</organism>
<reference evidence="4 5" key="1">
    <citation type="submission" date="2019-03" db="EMBL/GenBank/DDBJ databases">
        <title>Genomic Encyclopedia of Type Strains, Phase IV (KMG-IV): sequencing the most valuable type-strain genomes for metagenomic binning, comparative biology and taxonomic classification.</title>
        <authorList>
            <person name="Goeker M."/>
        </authorList>
    </citation>
    <scope>NUCLEOTIDE SEQUENCE [LARGE SCALE GENOMIC DNA]</scope>
    <source>
        <strain evidence="4 5">DSM 2781</strain>
    </source>
</reference>
<dbReference type="Proteomes" id="UP000295733">
    <property type="component" value="Unassembled WGS sequence"/>
</dbReference>
<dbReference type="InterPro" id="IPR046668">
    <property type="entry name" value="DUF6538"/>
</dbReference>
<dbReference type="PANTHER" id="PTHR30349:SF64">
    <property type="entry name" value="PROPHAGE INTEGRASE INTD-RELATED"/>
    <property type="match status" value="1"/>
</dbReference>
<evidence type="ECO:0000256" key="2">
    <source>
        <dbReference type="ARBA" id="ARBA00023172"/>
    </source>
</evidence>
<dbReference type="PANTHER" id="PTHR30349">
    <property type="entry name" value="PHAGE INTEGRASE-RELATED"/>
    <property type="match status" value="1"/>
</dbReference>
<dbReference type="Gene3D" id="1.10.443.10">
    <property type="entry name" value="Intergrase catalytic core"/>
    <property type="match status" value="1"/>
</dbReference>
<accession>A0A4R2NZL6</accession>
<dbReference type="RefSeq" id="WP_132599431.1">
    <property type="nucleotide sequence ID" value="NZ_NRRP01000009.1"/>
</dbReference>
<dbReference type="SUPFAM" id="SSF56349">
    <property type="entry name" value="DNA breaking-rejoining enzymes"/>
    <property type="match status" value="1"/>
</dbReference>
<dbReference type="Pfam" id="PF00589">
    <property type="entry name" value="Phage_integrase"/>
    <property type="match status" value="1"/>
</dbReference>
<dbReference type="GO" id="GO:0006310">
    <property type="term" value="P:DNA recombination"/>
    <property type="evidence" value="ECO:0007669"/>
    <property type="project" value="UniProtKB-KW"/>
</dbReference>
<name>A0A4R2NZL6_RHOAD</name>
<dbReference type="InterPro" id="IPR050090">
    <property type="entry name" value="Tyrosine_recombinase_XerCD"/>
</dbReference>
<evidence type="ECO:0000313" key="5">
    <source>
        <dbReference type="Proteomes" id="UP000295733"/>
    </source>
</evidence>
<dbReference type="InterPro" id="IPR013762">
    <property type="entry name" value="Integrase-like_cat_sf"/>
</dbReference>
<evidence type="ECO:0000256" key="1">
    <source>
        <dbReference type="ARBA" id="ARBA00022908"/>
    </source>
</evidence>
<dbReference type="AlphaFoldDB" id="A0A4R2NZL6"/>
<dbReference type="OrthoDB" id="7222937at2"/>
<evidence type="ECO:0000313" key="4">
    <source>
        <dbReference type="EMBL" id="TCP27773.1"/>
    </source>
</evidence>
<protein>
    <submittedName>
        <fullName evidence="4">Site-specific recombinase XerD</fullName>
    </submittedName>
</protein>
<gene>
    <name evidence="4" type="ORF">EV656_101686</name>
</gene>
<evidence type="ECO:0000259" key="3">
    <source>
        <dbReference type="PROSITE" id="PS51898"/>
    </source>
</evidence>
<comment type="caution">
    <text evidence="4">The sequence shown here is derived from an EMBL/GenBank/DDBJ whole genome shotgun (WGS) entry which is preliminary data.</text>
</comment>
<dbReference type="InterPro" id="IPR002104">
    <property type="entry name" value="Integrase_catalytic"/>
</dbReference>
<sequence>MAENKTAPHSFVKDGIYYFVRRVPKDLQHHYTSPKISFSLRTRAASVATSRALRAAQQLDEHWYFLRINDCDLPGKHMLRLAQNTNAAHNMAISSAAAADTVKLSEAVGIYLRLKGQGRPVTFHRAAERSCGYVIDVCGDKDITAYSKADANAFRDSLIERGLAGSSMTRVIGTVRSVFNFVAAEVGLDITNPFGKVYYDRNAGVEDREPLTLKAIRTLQSECRKLDDDLRWLVALVSDTGMRLAEAAGLSVEDLKLDDPIPHVVVRERPWRRLKTAGSSRVVPLVGEALWAAQRIHDSAKDSEFAFPRYNKNGQTNANSASAALNKWVKPYVSGKATMHGFRHSMRDRLRAVECPADIVDQIGGWQTEGVGHGYGRGYPLSVLSKWMGKVASEPRLCRILCPGVVALR</sequence>
<keyword evidence="2" id="KW-0233">DNA recombination</keyword>
<feature type="domain" description="Tyr recombinase" evidence="3">
    <location>
        <begin position="206"/>
        <end position="393"/>
    </location>
</feature>